<sequence length="151" mass="16872">MRRHCRSGRVYKGRAWIRESSVDRLERLWSFVCSASWEAGELSAVIVAITDLLTVCVAKSQSDELLLPASCCLLTLIIWARSIVSCYLCYVFSCTFVTKPSFSIILPVGLFTPHTHRKNFVTLLTIAAVFLKLNGVQVTLAATLYIAFSTF</sequence>
<feature type="transmembrane region" description="Helical" evidence="1">
    <location>
        <begin position="123"/>
        <end position="148"/>
    </location>
</feature>
<keyword evidence="1" id="KW-0472">Membrane</keyword>
<gene>
    <name evidence="2" type="ORF">AVEN_69673_1</name>
</gene>
<protein>
    <submittedName>
        <fullName evidence="2">Uncharacterized protein</fullName>
    </submittedName>
</protein>
<accession>A0A4Y2JLQ1</accession>
<name>A0A4Y2JLQ1_ARAVE</name>
<feature type="transmembrane region" description="Helical" evidence="1">
    <location>
        <begin position="90"/>
        <end position="111"/>
    </location>
</feature>
<organism evidence="2 3">
    <name type="scientific">Araneus ventricosus</name>
    <name type="common">Orbweaver spider</name>
    <name type="synonym">Epeira ventricosa</name>
    <dbReference type="NCBI Taxonomy" id="182803"/>
    <lineage>
        <taxon>Eukaryota</taxon>
        <taxon>Metazoa</taxon>
        <taxon>Ecdysozoa</taxon>
        <taxon>Arthropoda</taxon>
        <taxon>Chelicerata</taxon>
        <taxon>Arachnida</taxon>
        <taxon>Araneae</taxon>
        <taxon>Araneomorphae</taxon>
        <taxon>Entelegynae</taxon>
        <taxon>Araneoidea</taxon>
        <taxon>Araneidae</taxon>
        <taxon>Araneus</taxon>
    </lineage>
</organism>
<evidence type="ECO:0000256" key="1">
    <source>
        <dbReference type="SAM" id="Phobius"/>
    </source>
</evidence>
<proteinExistence type="predicted"/>
<evidence type="ECO:0000313" key="3">
    <source>
        <dbReference type="Proteomes" id="UP000499080"/>
    </source>
</evidence>
<keyword evidence="3" id="KW-1185">Reference proteome</keyword>
<feature type="transmembrane region" description="Helical" evidence="1">
    <location>
        <begin position="65"/>
        <end position="84"/>
    </location>
</feature>
<comment type="caution">
    <text evidence="2">The sequence shown here is derived from an EMBL/GenBank/DDBJ whole genome shotgun (WGS) entry which is preliminary data.</text>
</comment>
<evidence type="ECO:0000313" key="2">
    <source>
        <dbReference type="EMBL" id="GBM91301.1"/>
    </source>
</evidence>
<dbReference type="Proteomes" id="UP000499080">
    <property type="component" value="Unassembled WGS sequence"/>
</dbReference>
<dbReference type="AlphaFoldDB" id="A0A4Y2JLQ1"/>
<reference evidence="2 3" key="1">
    <citation type="journal article" date="2019" name="Sci. Rep.">
        <title>Orb-weaving spider Araneus ventricosus genome elucidates the spidroin gene catalogue.</title>
        <authorList>
            <person name="Kono N."/>
            <person name="Nakamura H."/>
            <person name="Ohtoshi R."/>
            <person name="Moran D.A.P."/>
            <person name="Shinohara A."/>
            <person name="Yoshida Y."/>
            <person name="Fujiwara M."/>
            <person name="Mori M."/>
            <person name="Tomita M."/>
            <person name="Arakawa K."/>
        </authorList>
    </citation>
    <scope>NUCLEOTIDE SEQUENCE [LARGE SCALE GENOMIC DNA]</scope>
</reference>
<keyword evidence="1" id="KW-0812">Transmembrane</keyword>
<dbReference type="EMBL" id="BGPR01003694">
    <property type="protein sequence ID" value="GBM91301.1"/>
    <property type="molecule type" value="Genomic_DNA"/>
</dbReference>
<keyword evidence="1" id="KW-1133">Transmembrane helix</keyword>